<evidence type="ECO:0000313" key="12">
    <source>
        <dbReference type="EMBL" id="RII77412.1"/>
    </source>
</evidence>
<dbReference type="CDD" id="cd07346">
    <property type="entry name" value="ABC_6TM_exporters"/>
    <property type="match status" value="1"/>
</dbReference>
<dbReference type="PANTHER" id="PTHR24221">
    <property type="entry name" value="ATP-BINDING CASSETTE SUB-FAMILY B"/>
    <property type="match status" value="1"/>
</dbReference>
<evidence type="ECO:0000256" key="7">
    <source>
        <dbReference type="ARBA" id="ARBA00022989"/>
    </source>
</evidence>
<dbReference type="FunFam" id="3.40.50.300:FF:000299">
    <property type="entry name" value="ABC transporter ATP-binding protein/permease"/>
    <property type="match status" value="1"/>
</dbReference>
<keyword evidence="4 9" id="KW-0812">Transmembrane</keyword>
<dbReference type="PANTHER" id="PTHR24221:SF654">
    <property type="entry name" value="ATP-BINDING CASSETTE SUB-FAMILY B MEMBER 6"/>
    <property type="match status" value="1"/>
</dbReference>
<dbReference type="Pfam" id="PF00664">
    <property type="entry name" value="ABC_membrane"/>
    <property type="match status" value="1"/>
</dbReference>
<feature type="transmembrane region" description="Helical" evidence="9">
    <location>
        <begin position="253"/>
        <end position="274"/>
    </location>
</feature>
<feature type="transmembrane region" description="Helical" evidence="9">
    <location>
        <begin position="167"/>
        <end position="186"/>
    </location>
</feature>
<dbReference type="GO" id="GO:0016887">
    <property type="term" value="F:ATP hydrolysis activity"/>
    <property type="evidence" value="ECO:0007669"/>
    <property type="project" value="InterPro"/>
</dbReference>
<dbReference type="PROSITE" id="PS50929">
    <property type="entry name" value="ABC_TM1F"/>
    <property type="match status" value="1"/>
</dbReference>
<evidence type="ECO:0000313" key="13">
    <source>
        <dbReference type="Proteomes" id="UP000265875"/>
    </source>
</evidence>
<evidence type="ECO:0000256" key="9">
    <source>
        <dbReference type="SAM" id="Phobius"/>
    </source>
</evidence>
<keyword evidence="3" id="KW-1003">Cell membrane</keyword>
<dbReference type="Gene3D" id="1.20.1560.10">
    <property type="entry name" value="ABC transporter type 1, transmembrane domain"/>
    <property type="match status" value="1"/>
</dbReference>
<dbReference type="InterPro" id="IPR003439">
    <property type="entry name" value="ABC_transporter-like_ATP-bd"/>
</dbReference>
<name>A0A399M6K3_9PSED</name>
<evidence type="ECO:0000256" key="6">
    <source>
        <dbReference type="ARBA" id="ARBA00022840"/>
    </source>
</evidence>
<dbReference type="InterPro" id="IPR017871">
    <property type="entry name" value="ABC_transporter-like_CS"/>
</dbReference>
<dbReference type="Proteomes" id="UP000265875">
    <property type="component" value="Unassembled WGS sequence"/>
</dbReference>
<evidence type="ECO:0000256" key="8">
    <source>
        <dbReference type="ARBA" id="ARBA00023136"/>
    </source>
</evidence>
<organism evidence="12 13">
    <name type="scientific">Pseudomonas monteilii</name>
    <dbReference type="NCBI Taxonomy" id="76759"/>
    <lineage>
        <taxon>Bacteria</taxon>
        <taxon>Pseudomonadati</taxon>
        <taxon>Pseudomonadota</taxon>
        <taxon>Gammaproteobacteria</taxon>
        <taxon>Pseudomonadales</taxon>
        <taxon>Pseudomonadaceae</taxon>
        <taxon>Pseudomonas</taxon>
    </lineage>
</organism>
<feature type="domain" description="ABC transporter" evidence="10">
    <location>
        <begin position="347"/>
        <end position="568"/>
    </location>
</feature>
<comment type="caution">
    <text evidence="12">The sequence shown here is derived from an EMBL/GenBank/DDBJ whole genome shotgun (WGS) entry which is preliminary data.</text>
</comment>
<dbReference type="PROSITE" id="PS00211">
    <property type="entry name" value="ABC_TRANSPORTER_1"/>
    <property type="match status" value="1"/>
</dbReference>
<feature type="transmembrane region" description="Helical" evidence="9">
    <location>
        <begin position="286"/>
        <end position="304"/>
    </location>
</feature>
<dbReference type="SUPFAM" id="SSF90123">
    <property type="entry name" value="ABC transporter transmembrane region"/>
    <property type="match status" value="1"/>
</dbReference>
<keyword evidence="8 9" id="KW-0472">Membrane</keyword>
<dbReference type="Pfam" id="PF00005">
    <property type="entry name" value="ABC_tran"/>
    <property type="match status" value="1"/>
</dbReference>
<dbReference type="InterPro" id="IPR011527">
    <property type="entry name" value="ABC1_TM_dom"/>
</dbReference>
<dbReference type="InterPro" id="IPR027417">
    <property type="entry name" value="P-loop_NTPase"/>
</dbReference>
<dbReference type="GO" id="GO:0140359">
    <property type="term" value="F:ABC-type transporter activity"/>
    <property type="evidence" value="ECO:0007669"/>
    <property type="project" value="InterPro"/>
</dbReference>
<dbReference type="AlphaFoldDB" id="A0A399M6K3"/>
<evidence type="ECO:0000256" key="1">
    <source>
        <dbReference type="ARBA" id="ARBA00004651"/>
    </source>
</evidence>
<dbReference type="SMART" id="SM00382">
    <property type="entry name" value="AAA"/>
    <property type="match status" value="1"/>
</dbReference>
<evidence type="ECO:0000259" key="11">
    <source>
        <dbReference type="PROSITE" id="PS50929"/>
    </source>
</evidence>
<keyword evidence="7 9" id="KW-1133">Transmembrane helix</keyword>
<reference evidence="12 13" key="1">
    <citation type="submission" date="2018-08" db="EMBL/GenBank/DDBJ databases">
        <title>Draft genome sequence of the cyanotroph, Pseudomonas monteilii BCN3.</title>
        <authorList>
            <person name="Jones L.B."/>
            <person name="Kunz D.A."/>
        </authorList>
    </citation>
    <scope>NUCLEOTIDE SEQUENCE [LARGE SCALE GENOMIC DNA]</scope>
    <source>
        <strain evidence="12 13">BCN3</strain>
    </source>
</reference>
<dbReference type="RefSeq" id="WP_119369966.1">
    <property type="nucleotide sequence ID" value="NZ_QWLL01000030.1"/>
</dbReference>
<dbReference type="SUPFAM" id="SSF52540">
    <property type="entry name" value="P-loop containing nucleoside triphosphate hydrolases"/>
    <property type="match status" value="1"/>
</dbReference>
<evidence type="ECO:0000256" key="5">
    <source>
        <dbReference type="ARBA" id="ARBA00022741"/>
    </source>
</evidence>
<dbReference type="InterPro" id="IPR036640">
    <property type="entry name" value="ABC1_TM_sf"/>
</dbReference>
<feature type="transmembrane region" description="Helical" evidence="9">
    <location>
        <begin position="26"/>
        <end position="48"/>
    </location>
</feature>
<dbReference type="PROSITE" id="PS50893">
    <property type="entry name" value="ABC_TRANSPORTER_2"/>
    <property type="match status" value="1"/>
</dbReference>
<dbReference type="InterPro" id="IPR039421">
    <property type="entry name" value="Type_1_exporter"/>
</dbReference>
<keyword evidence="2" id="KW-0813">Transport</keyword>
<dbReference type="EMBL" id="QWLL01000030">
    <property type="protein sequence ID" value="RII77412.1"/>
    <property type="molecule type" value="Genomic_DNA"/>
</dbReference>
<dbReference type="GO" id="GO:0034040">
    <property type="term" value="F:ATPase-coupled lipid transmembrane transporter activity"/>
    <property type="evidence" value="ECO:0007669"/>
    <property type="project" value="TreeGrafter"/>
</dbReference>
<feature type="transmembrane region" description="Helical" evidence="9">
    <location>
        <begin position="139"/>
        <end position="161"/>
    </location>
</feature>
<feature type="domain" description="ABC transmembrane type-1" evidence="11">
    <location>
        <begin position="31"/>
        <end position="312"/>
    </location>
</feature>
<dbReference type="GO" id="GO:0005886">
    <property type="term" value="C:plasma membrane"/>
    <property type="evidence" value="ECO:0007669"/>
    <property type="project" value="UniProtKB-SubCell"/>
</dbReference>
<feature type="transmembrane region" description="Helical" evidence="9">
    <location>
        <begin position="68"/>
        <end position="86"/>
    </location>
</feature>
<proteinExistence type="predicted"/>
<accession>A0A399M6K3</accession>
<dbReference type="GO" id="GO:0005524">
    <property type="term" value="F:ATP binding"/>
    <property type="evidence" value="ECO:0007669"/>
    <property type="project" value="UniProtKB-KW"/>
</dbReference>
<comment type="subcellular location">
    <subcellularLocation>
        <location evidence="1">Cell membrane</location>
        <topology evidence="1">Multi-pass membrane protein</topology>
    </subcellularLocation>
</comment>
<dbReference type="Gene3D" id="3.40.50.300">
    <property type="entry name" value="P-loop containing nucleotide triphosphate hydrolases"/>
    <property type="match status" value="1"/>
</dbReference>
<evidence type="ECO:0000256" key="4">
    <source>
        <dbReference type="ARBA" id="ARBA00022692"/>
    </source>
</evidence>
<evidence type="ECO:0000259" key="10">
    <source>
        <dbReference type="PROSITE" id="PS50893"/>
    </source>
</evidence>
<keyword evidence="6 12" id="KW-0067">ATP-binding</keyword>
<evidence type="ECO:0000256" key="3">
    <source>
        <dbReference type="ARBA" id="ARBA00022475"/>
    </source>
</evidence>
<dbReference type="InterPro" id="IPR003593">
    <property type="entry name" value="AAA+_ATPase"/>
</dbReference>
<evidence type="ECO:0000256" key="2">
    <source>
        <dbReference type="ARBA" id="ARBA00022448"/>
    </source>
</evidence>
<protein>
    <submittedName>
        <fullName evidence="12">ABC transporter ATP-binding protein</fullName>
    </submittedName>
</protein>
<keyword evidence="5" id="KW-0547">Nucleotide-binding</keyword>
<sequence>MNENFRPYPYRQVLGFVAGMWMRRRAYFFSGILLTLAATGFDLLLPWASARLIESVAQNANAGAVWQNWFLLLGVFAGFAISRNLAHRLWIPLASRNMQAVLLKSFQHVLSAPAHWHAAQSSGDTLRRLRRSMSGYDKVTDAVTVHLGPALMVLLGLVVMIGWREPLAGLFALLVAIAFIVSNLLVGMQWIRPAHLSANFNDGQLSGLAADVLAAATTIKSFRAETRERARMEQVAQLWGQASSKAWRRVVDLGLMQNVLLLLLLAGLSGVALLAWSKGATRPGDVAFAVTSFLLMAGYLRGFGENLRAAQSGLEDAADALFLTGLPQEEPAPNEPFTGVMERRGEVNFNSIEFTYPGAGSAVLKGLNLHVQSGETVAIAGSSGSGKSTVSKLLQRFYEPDSGQVLLDGRDISMLPLDVLRRTVSMVGQDAVLLSRSIRENISYSRPKASMDEIVAAATAACAHEFIMALPEGYDTHIGSHGALLSGGQRQRIALARALLADASVLVLDEATSALDSQTEASVLAGIVAFRPQQTRIVIAHRPAAILAADRVLWLEEGVALETVAKEAI</sequence>
<gene>
    <name evidence="12" type="ORF">D0894_12465</name>
</gene>